<proteinExistence type="predicted"/>
<organism evidence="1 2">
    <name type="scientific">Vibrio parahaemolyticus</name>
    <dbReference type="NCBI Taxonomy" id="670"/>
    <lineage>
        <taxon>Bacteria</taxon>
        <taxon>Pseudomonadati</taxon>
        <taxon>Pseudomonadota</taxon>
        <taxon>Gammaproteobacteria</taxon>
        <taxon>Vibrionales</taxon>
        <taxon>Vibrionaceae</taxon>
        <taxon>Vibrio</taxon>
    </lineage>
</organism>
<dbReference type="AlphaFoldDB" id="A0AAW8PZ91"/>
<evidence type="ECO:0000313" key="1">
    <source>
        <dbReference type="EMBL" id="MDS1821135.1"/>
    </source>
</evidence>
<gene>
    <name evidence="1" type="ORF">QX249_10725</name>
</gene>
<dbReference type="RefSeq" id="WP_311019989.1">
    <property type="nucleotide sequence ID" value="NZ_JAUHGG010000003.1"/>
</dbReference>
<comment type="caution">
    <text evidence="1">The sequence shown here is derived from an EMBL/GenBank/DDBJ whole genome shotgun (WGS) entry which is preliminary data.</text>
</comment>
<reference evidence="1" key="1">
    <citation type="submission" date="2023-06" db="EMBL/GenBank/DDBJ databases">
        <title>Genomic Diversity of Vibrio spp. and Metagenomic Analysis of Pathogens in Florida Gulf Coastal Waters Following Hurricane Ian.</title>
        <authorList>
            <person name="Brumfield K.D."/>
        </authorList>
    </citation>
    <scope>NUCLEOTIDE SEQUENCE</scope>
    <source>
        <strain evidence="1">WBS2B-138</strain>
    </source>
</reference>
<protein>
    <submittedName>
        <fullName evidence="1">Uncharacterized protein</fullName>
    </submittedName>
</protein>
<sequence length="99" mass="11590">MKKSVAIHTNDHPTADHRIEEWFDSVKNQEIIHFSNNTQFIKLRLEHVKGNINIDHFQIDGEQCKILESGDMDYVPDGFFDTSFDMVRELSRLIKKAKS</sequence>
<evidence type="ECO:0000313" key="2">
    <source>
        <dbReference type="Proteomes" id="UP001253193"/>
    </source>
</evidence>
<accession>A0AAW8PZ91</accession>
<dbReference type="EMBL" id="JAUHGG010000003">
    <property type="protein sequence ID" value="MDS1821135.1"/>
    <property type="molecule type" value="Genomic_DNA"/>
</dbReference>
<dbReference type="Proteomes" id="UP001253193">
    <property type="component" value="Unassembled WGS sequence"/>
</dbReference>
<name>A0AAW8PZ91_VIBPH</name>